<dbReference type="InterPro" id="IPR041878">
    <property type="entry name" value="Alpha_CARP_X/XI"/>
</dbReference>
<feature type="domain" description="Alpha-carbonic anhydrase" evidence="2">
    <location>
        <begin position="151"/>
        <end position="417"/>
    </location>
</feature>
<dbReference type="CDD" id="cd03121">
    <property type="entry name" value="alpha_CARP_X_XI_like"/>
    <property type="match status" value="1"/>
</dbReference>
<dbReference type="RefSeq" id="XP_013781943.2">
    <property type="nucleotide sequence ID" value="XM_013926489.2"/>
</dbReference>
<dbReference type="GeneID" id="106466238"/>
<proteinExistence type="inferred from homology"/>
<evidence type="ECO:0000259" key="2">
    <source>
        <dbReference type="PROSITE" id="PS51144"/>
    </source>
</evidence>
<dbReference type="PROSITE" id="PS51144">
    <property type="entry name" value="ALPHA_CA_2"/>
    <property type="match status" value="1"/>
</dbReference>
<dbReference type="InterPro" id="IPR036398">
    <property type="entry name" value="CA_dom_sf"/>
</dbReference>
<sequence>MVHYTERQTCGRHYTERQTCGRHYTERQNCGRHYTERQTCGRHYSEGQTCGRHYSEGQTCGRHYTEQQTCGRHYSEGQTCGRHYTERQACGRHYTERQACIRHYTERQTCGRHYTERQTCGRHYTERQTCGRHYTERQTCGRHYTERQTCGRHNTERQTCGPNFWGLLNPEWNLCSKGRRQSPIDIDPKVLLFDPYLRPIHVDKLRVSGTIRNTGHSIIFEADTTPNVAKLNITGGPLSYKYRFQEIHIHFGRVDNRGSEHSVGGYAFPAELQMIGYNSDLYPNMTETVRVHKNQGLVGVSVMVQSGDLSNAELRILTKTLDNITYRGQKARIDHLSVRDLLPDTDFYITYEGSTTLPGCYETITWIIMNKPIYITKQQLHALREMKQGDDENPKAPLADNYRPAQPVNNRVLRTNIDSRRKQGNSCPTMYQDRFYK</sequence>
<dbReference type="PANTHER" id="PTHR18952">
    <property type="entry name" value="CARBONIC ANHYDRASE"/>
    <property type="match status" value="1"/>
</dbReference>
<evidence type="ECO:0000313" key="4">
    <source>
        <dbReference type="RefSeq" id="XP_013781943.2"/>
    </source>
</evidence>
<dbReference type="SUPFAM" id="SSF51069">
    <property type="entry name" value="Carbonic anhydrase"/>
    <property type="match status" value="1"/>
</dbReference>
<accession>A0ABM1BH81</accession>
<evidence type="ECO:0000256" key="1">
    <source>
        <dbReference type="ARBA" id="ARBA00010718"/>
    </source>
</evidence>
<dbReference type="Gene3D" id="3.10.200.10">
    <property type="entry name" value="Alpha carbonic anhydrase"/>
    <property type="match status" value="1"/>
</dbReference>
<organism evidence="3 4">
    <name type="scientific">Limulus polyphemus</name>
    <name type="common">Atlantic horseshoe crab</name>
    <dbReference type="NCBI Taxonomy" id="6850"/>
    <lineage>
        <taxon>Eukaryota</taxon>
        <taxon>Metazoa</taxon>
        <taxon>Ecdysozoa</taxon>
        <taxon>Arthropoda</taxon>
        <taxon>Chelicerata</taxon>
        <taxon>Merostomata</taxon>
        <taxon>Xiphosura</taxon>
        <taxon>Limulidae</taxon>
        <taxon>Limulus</taxon>
    </lineage>
</organism>
<gene>
    <name evidence="4" type="primary">LOC106466238</name>
</gene>
<dbReference type="InterPro" id="IPR023561">
    <property type="entry name" value="Carbonic_anhydrase_a-class"/>
</dbReference>
<evidence type="ECO:0000313" key="3">
    <source>
        <dbReference type="Proteomes" id="UP000694941"/>
    </source>
</evidence>
<feature type="non-terminal residue" evidence="4">
    <location>
        <position position="437"/>
    </location>
</feature>
<dbReference type="PANTHER" id="PTHR18952:SF208">
    <property type="entry name" value="CARBONIC ANHYDRASE XA-RELATED"/>
    <property type="match status" value="1"/>
</dbReference>
<dbReference type="SMART" id="SM01057">
    <property type="entry name" value="Carb_anhydrase"/>
    <property type="match status" value="1"/>
</dbReference>
<name>A0ABM1BH81_LIMPO</name>
<reference evidence="4" key="1">
    <citation type="submission" date="2025-08" db="UniProtKB">
        <authorList>
            <consortium name="RefSeq"/>
        </authorList>
    </citation>
    <scope>IDENTIFICATION</scope>
    <source>
        <tissue evidence="4">Muscle</tissue>
    </source>
</reference>
<dbReference type="Proteomes" id="UP000694941">
    <property type="component" value="Unplaced"/>
</dbReference>
<protein>
    <submittedName>
        <fullName evidence="4">Carbonic anhydrase-related protein 10-like</fullName>
    </submittedName>
</protein>
<dbReference type="InterPro" id="IPR001148">
    <property type="entry name" value="CA_dom"/>
</dbReference>
<comment type="similarity">
    <text evidence="1">Belongs to the alpha-carbonic anhydrase family.</text>
</comment>
<dbReference type="Pfam" id="PF00194">
    <property type="entry name" value="Carb_anhydrase"/>
    <property type="match status" value="1"/>
</dbReference>
<keyword evidence="3" id="KW-1185">Reference proteome</keyword>